<comment type="caution">
    <text evidence="1">The sequence shown here is derived from an EMBL/GenBank/DDBJ whole genome shotgun (WGS) entry which is preliminary data.</text>
</comment>
<protein>
    <recommendedName>
        <fullName evidence="3">DUF4209 domain-containing protein</fullName>
    </recommendedName>
</protein>
<evidence type="ECO:0000313" key="1">
    <source>
        <dbReference type="EMBL" id="MFC5894932.1"/>
    </source>
</evidence>
<organism evidence="1 2">
    <name type="scientific">Streptomyces ramulosus</name>
    <dbReference type="NCBI Taxonomy" id="47762"/>
    <lineage>
        <taxon>Bacteria</taxon>
        <taxon>Bacillati</taxon>
        <taxon>Actinomycetota</taxon>
        <taxon>Actinomycetes</taxon>
        <taxon>Kitasatosporales</taxon>
        <taxon>Streptomycetaceae</taxon>
        <taxon>Streptomyces</taxon>
    </lineage>
</organism>
<dbReference type="EMBL" id="JBHSPW010000008">
    <property type="protein sequence ID" value="MFC5894932.1"/>
    <property type="molecule type" value="Genomic_DNA"/>
</dbReference>
<dbReference type="RefSeq" id="WP_345084347.1">
    <property type="nucleotide sequence ID" value="NZ_BAAAWG010000007.1"/>
</dbReference>
<evidence type="ECO:0000313" key="2">
    <source>
        <dbReference type="Proteomes" id="UP001596241"/>
    </source>
</evidence>
<keyword evidence="2" id="KW-1185">Reference proteome</keyword>
<gene>
    <name evidence="1" type="ORF">ACFP3M_19210</name>
</gene>
<dbReference type="Proteomes" id="UP001596241">
    <property type="component" value="Unassembled WGS sequence"/>
</dbReference>
<accession>A0ABW1FKD6</accession>
<name>A0ABW1FKD6_9ACTN</name>
<evidence type="ECO:0008006" key="3">
    <source>
        <dbReference type="Google" id="ProtNLM"/>
    </source>
</evidence>
<reference evidence="2" key="1">
    <citation type="journal article" date="2019" name="Int. J. Syst. Evol. Microbiol.">
        <title>The Global Catalogue of Microorganisms (GCM) 10K type strain sequencing project: providing services to taxonomists for standard genome sequencing and annotation.</title>
        <authorList>
            <consortium name="The Broad Institute Genomics Platform"/>
            <consortium name="The Broad Institute Genome Sequencing Center for Infectious Disease"/>
            <person name="Wu L."/>
            <person name="Ma J."/>
        </authorList>
    </citation>
    <scope>NUCLEOTIDE SEQUENCE [LARGE SCALE GENOMIC DNA]</scope>
    <source>
        <strain evidence="2">CGMCC 1.15809</strain>
    </source>
</reference>
<sequence length="558" mass="60458">MPDHVLGALDKATEGFVSFDQLADRLGVAIAKDAATNACELEAIRAAALYQMRDGAFVGVYVGAAPESWPSDITQVPAKTLEVWATYAETAEHPGVRARLHDLLAAAGHGQRYQHVRSSVMAYQEAALWFAAAHAVVLGLWRAGECLVRGFTLAVSAGQKDLQNILVQDMLAMADESLSGPDPAAGLVGLLIAPLLERKAWKQVARPVVEKAITVFQDDVHTQVIFLKDLRALEADSTGKEQADCAVAEAIIRAADAESGLTRLYLLNDAAIHARDSGLTDVFDDVRSDLQKLTAEDLKLETLTTQVELPLQPFDACEAHIAQAADLRDALWRVAAWDAPVGDDESATDTQQELAAGLVRLPMNRLNLAGPVLTHLKAVEEEPGADLRIVRMELVGLLIAHQLDCIWRRFNPSDADLARIFACSGEVAPPAKMAELATAFRSYWYQEPTAAKIALPLVEGLLRRYLRAAGVPIVQPAKGDKAGVVDQMGTLIDKMPGAGFEVGWQTTFRLLLADPKEGLNLRNVELHDLREGPPKHHHVALVLLAALVILRAVHNQSQ</sequence>
<proteinExistence type="predicted"/>